<organism evidence="2 3">
    <name type="scientific">Daphnia galeata</name>
    <dbReference type="NCBI Taxonomy" id="27404"/>
    <lineage>
        <taxon>Eukaryota</taxon>
        <taxon>Metazoa</taxon>
        <taxon>Ecdysozoa</taxon>
        <taxon>Arthropoda</taxon>
        <taxon>Crustacea</taxon>
        <taxon>Branchiopoda</taxon>
        <taxon>Diplostraca</taxon>
        <taxon>Cladocera</taxon>
        <taxon>Anomopoda</taxon>
        <taxon>Daphniidae</taxon>
        <taxon>Daphnia</taxon>
    </lineage>
</organism>
<sequence length="60" mass="6919">MDHQCLIKCTALRSRFNDGSIRTSPQSTASSSLPTRSPFGHHHWHRQPHQEQRRSPESIV</sequence>
<proteinExistence type="predicted"/>
<feature type="compositionally biased region" description="Polar residues" evidence="1">
    <location>
        <begin position="20"/>
        <end position="35"/>
    </location>
</feature>
<protein>
    <submittedName>
        <fullName evidence="2">Uncharacterized protein</fullName>
    </submittedName>
</protein>
<evidence type="ECO:0000256" key="1">
    <source>
        <dbReference type="SAM" id="MobiDB-lite"/>
    </source>
</evidence>
<dbReference type="EMBL" id="CAKKLH010000137">
    <property type="protein sequence ID" value="CAH0104415.1"/>
    <property type="molecule type" value="Genomic_DNA"/>
</dbReference>
<keyword evidence="3" id="KW-1185">Reference proteome</keyword>
<evidence type="ECO:0000313" key="3">
    <source>
        <dbReference type="Proteomes" id="UP000789390"/>
    </source>
</evidence>
<evidence type="ECO:0000313" key="2">
    <source>
        <dbReference type="EMBL" id="CAH0104415.1"/>
    </source>
</evidence>
<feature type="compositionally biased region" description="Basic and acidic residues" evidence="1">
    <location>
        <begin position="48"/>
        <end position="60"/>
    </location>
</feature>
<comment type="caution">
    <text evidence="2">The sequence shown here is derived from an EMBL/GenBank/DDBJ whole genome shotgun (WGS) entry which is preliminary data.</text>
</comment>
<name>A0A8J2WHD3_9CRUS</name>
<dbReference type="Proteomes" id="UP000789390">
    <property type="component" value="Unassembled WGS sequence"/>
</dbReference>
<feature type="region of interest" description="Disordered" evidence="1">
    <location>
        <begin position="16"/>
        <end position="60"/>
    </location>
</feature>
<gene>
    <name evidence="2" type="ORF">DGAL_LOCUS7318</name>
</gene>
<reference evidence="2" key="1">
    <citation type="submission" date="2021-11" db="EMBL/GenBank/DDBJ databases">
        <authorList>
            <person name="Schell T."/>
        </authorList>
    </citation>
    <scope>NUCLEOTIDE SEQUENCE</scope>
    <source>
        <strain evidence="2">M5</strain>
    </source>
</reference>
<accession>A0A8J2WHD3</accession>
<dbReference type="AlphaFoldDB" id="A0A8J2WHD3"/>